<dbReference type="PROSITE" id="PS50097">
    <property type="entry name" value="BTB"/>
    <property type="match status" value="1"/>
</dbReference>
<dbReference type="AlphaFoldDB" id="A0A1A9WF27"/>
<feature type="compositionally biased region" description="Basic and acidic residues" evidence="1">
    <location>
        <begin position="735"/>
        <end position="750"/>
    </location>
</feature>
<dbReference type="Pfam" id="PF00651">
    <property type="entry name" value="BTB"/>
    <property type="match status" value="1"/>
</dbReference>
<feature type="region of interest" description="Disordered" evidence="1">
    <location>
        <begin position="732"/>
        <end position="753"/>
    </location>
</feature>
<proteinExistence type="predicted"/>
<feature type="compositionally biased region" description="Basic and acidic residues" evidence="1">
    <location>
        <begin position="454"/>
        <end position="465"/>
    </location>
</feature>
<protein>
    <submittedName>
        <fullName evidence="3">BTB domain-containing protein</fullName>
    </submittedName>
</protein>
<organism evidence="3 4">
    <name type="scientific">Glossina brevipalpis</name>
    <dbReference type="NCBI Taxonomy" id="37001"/>
    <lineage>
        <taxon>Eukaryota</taxon>
        <taxon>Metazoa</taxon>
        <taxon>Ecdysozoa</taxon>
        <taxon>Arthropoda</taxon>
        <taxon>Hexapoda</taxon>
        <taxon>Insecta</taxon>
        <taxon>Pterygota</taxon>
        <taxon>Neoptera</taxon>
        <taxon>Endopterygota</taxon>
        <taxon>Diptera</taxon>
        <taxon>Brachycera</taxon>
        <taxon>Muscomorpha</taxon>
        <taxon>Hippoboscoidea</taxon>
        <taxon>Glossinidae</taxon>
        <taxon>Glossina</taxon>
    </lineage>
</organism>
<feature type="compositionally biased region" description="Acidic residues" evidence="1">
    <location>
        <begin position="501"/>
        <end position="517"/>
    </location>
</feature>
<sequence>MSNKWYVSCETTTEGNNNTECESNVLPNEITYVDPDYLKQLFMNLNQFRNDEKYCDFFFYMEDQRLCAHKVILSAASPFFNKRFRDGCICVENEGDGKDDDDTPSICDFDDDDDDDEDDDCFEDTCLDDPCLDDTCLDDVCLNDGKENPYRGSIEDEQSMFSSLQSHFKGRVNVAKEEPRNQYNSEQPVFCSIPEQFAEPETTAHVNFSSSSTCDEQNPQRGFQNRKFTRSLISRYMDEVPLRPNKSFTFGAKELSTSDDYRCTKQETVNSQICVDNKIKYTPAKQMCKKISLISQYIDEAPSSINQNFFPKATNSIKKATECSPCYTSFSYNPKPEPRNAKDREDECNMNAPKDECRLRWTCQDNEKKEEKENKDCEMQPLNCPQMRKRGKVPTKWPSRSVSSNDTKDEERGTNKRPSCTKEEEEKAGPIKPIRYDTKEQEIRVGNQPSRPACDSKKGGQEGVRKWCSKPTFSSDTKEEDRTSRTSRTWTTETDTRQKETDEDDFRDPDSFCCEEDENRKQCADNSSMCPLNTKEDVGGRWTTRSGETLSTTSTEAKEETEEPKTLSSDFKDKSRRESSLKSTNGSANTPSKDSLTYSIHTVDQKEDAAITSETEEWPEKIVEVCTPTFPNKTGNMKQEVQERKSCKCPPTYSDNTKEQRPSKTMKVSGICADNIKEEAKHMNEEEQPLRINKSFVCLTDTTEECTGRWTCTTFTKISGFVEEKAIVSMTGADSTKETSRGEWNEKESNGETTISRPCVGVTNEVPIRKNTSFVCLPEVKEGTVKRWLWKVDTKGNFAERWVCKGPNRTYDGPKCLCDTRKIAGYTDTNEVPIRKNKSFVCVPEISEQAGAGRTQGGGGSQWLWPDNDVESKSSTTCKCSKCAPKPKLVPRPDDDRDDMFAAVGKKDDNVVEKLRHVCDVVNC</sequence>
<reference evidence="4" key="1">
    <citation type="submission" date="2014-03" db="EMBL/GenBank/DDBJ databases">
        <authorList>
            <person name="Aksoy S."/>
            <person name="Warren W."/>
            <person name="Wilson R.K."/>
        </authorList>
    </citation>
    <scope>NUCLEOTIDE SEQUENCE [LARGE SCALE GENOMIC DNA]</scope>
    <source>
        <strain evidence="4">IAEA</strain>
    </source>
</reference>
<feature type="domain" description="BTB" evidence="2">
    <location>
        <begin position="55"/>
        <end position="86"/>
    </location>
</feature>
<evidence type="ECO:0000313" key="4">
    <source>
        <dbReference type="Proteomes" id="UP000091820"/>
    </source>
</evidence>
<dbReference type="SUPFAM" id="SSF54695">
    <property type="entry name" value="POZ domain"/>
    <property type="match status" value="1"/>
</dbReference>
<feature type="compositionally biased region" description="Basic and acidic residues" evidence="1">
    <location>
        <begin position="406"/>
        <end position="443"/>
    </location>
</feature>
<evidence type="ECO:0000313" key="3">
    <source>
        <dbReference type="EnsemblMetazoa" id="GBRI017278-PA"/>
    </source>
</evidence>
<feature type="region of interest" description="Disordered" evidence="1">
    <location>
        <begin position="385"/>
        <end position="599"/>
    </location>
</feature>
<dbReference type="Proteomes" id="UP000091820">
    <property type="component" value="Unassembled WGS sequence"/>
</dbReference>
<reference evidence="3" key="2">
    <citation type="submission" date="2020-05" db="UniProtKB">
        <authorList>
            <consortium name="EnsemblMetazoa"/>
        </authorList>
    </citation>
    <scope>IDENTIFICATION</scope>
    <source>
        <strain evidence="3">IAEA</strain>
    </source>
</reference>
<feature type="compositionally biased region" description="Basic and acidic residues" evidence="1">
    <location>
        <begin position="570"/>
        <end position="580"/>
    </location>
</feature>
<dbReference type="InterPro" id="IPR011333">
    <property type="entry name" value="SKP1/BTB/POZ_sf"/>
</dbReference>
<accession>A0A1A9WF27</accession>
<dbReference type="STRING" id="37001.A0A1A9WF27"/>
<evidence type="ECO:0000256" key="1">
    <source>
        <dbReference type="SAM" id="MobiDB-lite"/>
    </source>
</evidence>
<name>A0A1A9WF27_9MUSC</name>
<dbReference type="InterPro" id="IPR000210">
    <property type="entry name" value="BTB/POZ_dom"/>
</dbReference>
<dbReference type="VEuPathDB" id="VectorBase:GBRI017278"/>
<feature type="compositionally biased region" description="Polar residues" evidence="1">
    <location>
        <begin position="581"/>
        <end position="599"/>
    </location>
</feature>
<evidence type="ECO:0000259" key="2">
    <source>
        <dbReference type="PROSITE" id="PS50097"/>
    </source>
</evidence>
<keyword evidence="4" id="KW-1185">Reference proteome</keyword>
<dbReference type="EnsemblMetazoa" id="GBRI017278-RA">
    <property type="protein sequence ID" value="GBRI017278-PA"/>
    <property type="gene ID" value="GBRI017278"/>
</dbReference>
<dbReference type="Gene3D" id="3.30.710.10">
    <property type="entry name" value="Potassium Channel Kv1.1, Chain A"/>
    <property type="match status" value="1"/>
</dbReference>
<feature type="region of interest" description="Disordered" evidence="1">
    <location>
        <begin position="647"/>
        <end position="667"/>
    </location>
</feature>